<name>A0A6C0JTE7_9ZZZZ</name>
<sequence length="132" mass="15657">MITQSQQLLLNSLYEFYSDEIHSEKLLDVINHRKGVSLRNIEWFITNYAKSNQIIYKTKNGKDFPVHIKYKASLDGYSKRAFDPFCRTERIQFNLPGDIEISTTVSQLNFLRWCISNDIIHYIENNKHILKK</sequence>
<reference evidence="1" key="1">
    <citation type="journal article" date="2020" name="Nature">
        <title>Giant virus diversity and host interactions through global metagenomics.</title>
        <authorList>
            <person name="Schulz F."/>
            <person name="Roux S."/>
            <person name="Paez-Espino D."/>
            <person name="Jungbluth S."/>
            <person name="Walsh D.A."/>
            <person name="Denef V.J."/>
            <person name="McMahon K.D."/>
            <person name="Konstantinidis K.T."/>
            <person name="Eloe-Fadrosh E.A."/>
            <person name="Kyrpides N.C."/>
            <person name="Woyke T."/>
        </authorList>
    </citation>
    <scope>NUCLEOTIDE SEQUENCE</scope>
    <source>
        <strain evidence="1">GVMAG-S-1064190-84</strain>
    </source>
</reference>
<dbReference type="Pfam" id="PF23827">
    <property type="entry name" value="DUF7197"/>
    <property type="match status" value="1"/>
</dbReference>
<proteinExistence type="predicted"/>
<organism evidence="1">
    <name type="scientific">viral metagenome</name>
    <dbReference type="NCBI Taxonomy" id="1070528"/>
    <lineage>
        <taxon>unclassified sequences</taxon>
        <taxon>metagenomes</taxon>
        <taxon>organismal metagenomes</taxon>
    </lineage>
</organism>
<evidence type="ECO:0000313" key="1">
    <source>
        <dbReference type="EMBL" id="QHU09022.1"/>
    </source>
</evidence>
<dbReference type="AlphaFoldDB" id="A0A6C0JTE7"/>
<protein>
    <submittedName>
        <fullName evidence="1">Uncharacterized protein</fullName>
    </submittedName>
</protein>
<dbReference type="EMBL" id="MN740701">
    <property type="protein sequence ID" value="QHU09022.1"/>
    <property type="molecule type" value="Genomic_DNA"/>
</dbReference>
<accession>A0A6C0JTE7</accession>
<dbReference type="InterPro" id="IPR055621">
    <property type="entry name" value="DUF7197"/>
</dbReference>